<dbReference type="EMBL" id="CP018866">
    <property type="protein sequence ID" value="AST90684.1"/>
    <property type="molecule type" value="Genomic_DNA"/>
</dbReference>
<feature type="transmembrane region" description="Helical" evidence="1">
    <location>
        <begin position="37"/>
        <end position="56"/>
    </location>
</feature>
<organism evidence="2 3">
    <name type="scientific">Sutcliffiella cohnii</name>
    <dbReference type="NCBI Taxonomy" id="33932"/>
    <lineage>
        <taxon>Bacteria</taxon>
        <taxon>Bacillati</taxon>
        <taxon>Bacillota</taxon>
        <taxon>Bacilli</taxon>
        <taxon>Bacillales</taxon>
        <taxon>Bacillaceae</taxon>
        <taxon>Sutcliffiella</taxon>
    </lineage>
</organism>
<gene>
    <name evidence="2" type="ORF">BC6307_04995</name>
</gene>
<dbReference type="Proteomes" id="UP000215224">
    <property type="component" value="Chromosome"/>
</dbReference>
<dbReference type="KEGG" id="bcoh:BC6307_04995"/>
<evidence type="ECO:0000313" key="3">
    <source>
        <dbReference type="Proteomes" id="UP000215224"/>
    </source>
</evidence>
<keyword evidence="1" id="KW-1133">Transmembrane helix</keyword>
<keyword evidence="1" id="KW-0472">Membrane</keyword>
<proteinExistence type="predicted"/>
<name>A0A223KMV0_9BACI</name>
<evidence type="ECO:0000313" key="2">
    <source>
        <dbReference type="EMBL" id="AST90684.1"/>
    </source>
</evidence>
<keyword evidence="1" id="KW-0812">Transmembrane</keyword>
<keyword evidence="3" id="KW-1185">Reference proteome</keyword>
<sequence length="102" mass="12153">MSYVLKSDRCDFSVYIFSSIHVIRFVGLVSFRFRLKIQGKFLILFCGVLFPSFLRFPMRKQSFNEKIWYGNMTYGLFLGLENIQPNLVTRETERFTHITFFG</sequence>
<protein>
    <submittedName>
        <fullName evidence="2">Uncharacterized protein</fullName>
    </submittedName>
</protein>
<reference evidence="2 3" key="1">
    <citation type="submission" date="2016-12" db="EMBL/GenBank/DDBJ databases">
        <title>The whole genome sequencing and assembly of Bacillus cohnii DSM 6307T strain.</title>
        <authorList>
            <person name="Lee Y.-J."/>
            <person name="Yi H."/>
            <person name="Bahn Y.-S."/>
            <person name="Kim J.F."/>
            <person name="Lee D.-W."/>
        </authorList>
    </citation>
    <scope>NUCLEOTIDE SEQUENCE [LARGE SCALE GENOMIC DNA]</scope>
    <source>
        <strain evidence="2 3">DSM 6307</strain>
    </source>
</reference>
<feature type="transmembrane region" description="Helical" evidence="1">
    <location>
        <begin position="12"/>
        <end position="31"/>
    </location>
</feature>
<evidence type="ECO:0000256" key="1">
    <source>
        <dbReference type="SAM" id="Phobius"/>
    </source>
</evidence>
<dbReference type="AlphaFoldDB" id="A0A223KMV0"/>
<accession>A0A223KMV0</accession>